<keyword evidence="3" id="KW-1185">Reference proteome</keyword>
<dbReference type="Gene3D" id="1.20.1280.50">
    <property type="match status" value="1"/>
</dbReference>
<dbReference type="InterPro" id="IPR036047">
    <property type="entry name" value="F-box-like_dom_sf"/>
</dbReference>
<dbReference type="OrthoDB" id="2322499at2759"/>
<sequence>MTTLDSNTSESRLDEAYQRVDSFIEEHLTCSGIDFSFPALDGTSMQTPEGSRSTSIRFSNGPPLLDLAKLPYYGQSSKVLRKEIWGPGVTKRRFEPKKRGNYVRNSVFSNLRIEAKMTRLPMTWNLETLWDRLPAELLISIFNFLHPIDLYHAICASKVFRRFLLARNSTSIWRKSFLNHPDIPLYPKDVSAPKWSSWIFGPANCDTCGEGNCLFDYAYRYRKCDDCTASTFSKLLFLKTKYLLCDRTIYQETSGTSWRK</sequence>
<dbReference type="InterPro" id="IPR001810">
    <property type="entry name" value="F-box_dom"/>
</dbReference>
<dbReference type="SUPFAM" id="SSF81383">
    <property type="entry name" value="F-box domain"/>
    <property type="match status" value="1"/>
</dbReference>
<dbReference type="PROSITE" id="PS50181">
    <property type="entry name" value="FBOX"/>
    <property type="match status" value="1"/>
</dbReference>
<comment type="caution">
    <text evidence="2">The sequence shown here is derived from an EMBL/GenBank/DDBJ whole genome shotgun (WGS) entry which is preliminary data.</text>
</comment>
<dbReference type="EMBL" id="MU155152">
    <property type="protein sequence ID" value="KAF9483611.1"/>
    <property type="molecule type" value="Genomic_DNA"/>
</dbReference>
<dbReference type="CDD" id="cd09917">
    <property type="entry name" value="F-box_SF"/>
    <property type="match status" value="1"/>
</dbReference>
<protein>
    <recommendedName>
        <fullName evidence="1">F-box domain-containing protein</fullName>
    </recommendedName>
</protein>
<evidence type="ECO:0000313" key="2">
    <source>
        <dbReference type="EMBL" id="KAF9483611.1"/>
    </source>
</evidence>
<reference evidence="2" key="1">
    <citation type="submission" date="2020-11" db="EMBL/GenBank/DDBJ databases">
        <authorList>
            <consortium name="DOE Joint Genome Institute"/>
            <person name="Ahrendt S."/>
            <person name="Riley R."/>
            <person name="Andreopoulos W."/>
            <person name="Labutti K."/>
            <person name="Pangilinan J."/>
            <person name="Ruiz-Duenas F.J."/>
            <person name="Barrasa J.M."/>
            <person name="Sanchez-Garcia M."/>
            <person name="Camarero S."/>
            <person name="Miyauchi S."/>
            <person name="Serrano A."/>
            <person name="Linde D."/>
            <person name="Babiker R."/>
            <person name="Drula E."/>
            <person name="Ayuso-Fernandez I."/>
            <person name="Pacheco R."/>
            <person name="Padilla G."/>
            <person name="Ferreira P."/>
            <person name="Barriuso J."/>
            <person name="Kellner H."/>
            <person name="Castanera R."/>
            <person name="Alfaro M."/>
            <person name="Ramirez L."/>
            <person name="Pisabarro A.G."/>
            <person name="Kuo A."/>
            <person name="Tritt A."/>
            <person name="Lipzen A."/>
            <person name="He G."/>
            <person name="Yan M."/>
            <person name="Ng V."/>
            <person name="Cullen D."/>
            <person name="Martin F."/>
            <person name="Rosso M.-N."/>
            <person name="Henrissat B."/>
            <person name="Hibbett D."/>
            <person name="Martinez A.T."/>
            <person name="Grigoriev I.V."/>
        </authorList>
    </citation>
    <scope>NUCLEOTIDE SEQUENCE</scope>
    <source>
        <strain evidence="2">CIRM-BRFM 674</strain>
    </source>
</reference>
<name>A0A9P5ZA24_9AGAR</name>
<dbReference type="Pfam" id="PF12937">
    <property type="entry name" value="F-box-like"/>
    <property type="match status" value="1"/>
</dbReference>
<dbReference type="AlphaFoldDB" id="A0A9P5ZA24"/>
<evidence type="ECO:0000313" key="3">
    <source>
        <dbReference type="Proteomes" id="UP000807469"/>
    </source>
</evidence>
<feature type="domain" description="F-box" evidence="1">
    <location>
        <begin position="127"/>
        <end position="176"/>
    </location>
</feature>
<accession>A0A9P5ZA24</accession>
<organism evidence="2 3">
    <name type="scientific">Pholiota conissans</name>
    <dbReference type="NCBI Taxonomy" id="109636"/>
    <lineage>
        <taxon>Eukaryota</taxon>
        <taxon>Fungi</taxon>
        <taxon>Dikarya</taxon>
        <taxon>Basidiomycota</taxon>
        <taxon>Agaricomycotina</taxon>
        <taxon>Agaricomycetes</taxon>
        <taxon>Agaricomycetidae</taxon>
        <taxon>Agaricales</taxon>
        <taxon>Agaricineae</taxon>
        <taxon>Strophariaceae</taxon>
        <taxon>Pholiota</taxon>
    </lineage>
</organism>
<gene>
    <name evidence="2" type="ORF">BDN70DRAFT_293051</name>
</gene>
<dbReference type="Proteomes" id="UP000807469">
    <property type="component" value="Unassembled WGS sequence"/>
</dbReference>
<evidence type="ECO:0000259" key="1">
    <source>
        <dbReference type="PROSITE" id="PS50181"/>
    </source>
</evidence>
<proteinExistence type="predicted"/>